<proteinExistence type="predicted"/>
<dbReference type="RefSeq" id="WP_077109357.1">
    <property type="nucleotide sequence ID" value="NZ_JAFBFH010000036.1"/>
</dbReference>
<dbReference type="InterPro" id="IPR028976">
    <property type="entry name" value="CheC-like_sf"/>
</dbReference>
<dbReference type="SUPFAM" id="SSF103039">
    <property type="entry name" value="CheC-like"/>
    <property type="match status" value="1"/>
</dbReference>
<dbReference type="PANTHER" id="PTHR39452">
    <property type="entry name" value="CHEY-P PHOSPHATASE CHEX"/>
    <property type="match status" value="1"/>
</dbReference>
<dbReference type="PANTHER" id="PTHR39452:SF1">
    <property type="entry name" value="CHEY-P PHOSPHATASE CHEX"/>
    <property type="match status" value="1"/>
</dbReference>
<sequence>MNTISLEPFLKASTHVFEQFQMSCQETGDNSQAATPTSEDVLAMIGITGDVRGQIIFRIPLQVGLEISSTMMGMPTENLDQMAQSALLELGNMICGNAMTIFMEKGFSMNITPPTLVVGQSIEVSGTEMKALYTALSINNTGSIELTLLYEE</sequence>
<comment type="caution">
    <text evidence="3">The sequence shown here is derived from an EMBL/GenBank/DDBJ whole genome shotgun (WGS) entry which is preliminary data.</text>
</comment>
<keyword evidence="4" id="KW-1185">Reference proteome</keyword>
<evidence type="ECO:0000313" key="4">
    <source>
        <dbReference type="Proteomes" id="UP000823485"/>
    </source>
</evidence>
<evidence type="ECO:0000313" key="3">
    <source>
        <dbReference type="EMBL" id="MBM7716971.1"/>
    </source>
</evidence>
<dbReference type="EMBL" id="JAFBFH010000036">
    <property type="protein sequence ID" value="MBM7716971.1"/>
    <property type="molecule type" value="Genomic_DNA"/>
</dbReference>
<evidence type="ECO:0000259" key="2">
    <source>
        <dbReference type="Pfam" id="PF13690"/>
    </source>
</evidence>
<feature type="domain" description="Chemotaxis phosphatase CheX-like" evidence="2">
    <location>
        <begin position="41"/>
        <end position="126"/>
    </location>
</feature>
<reference evidence="3 4" key="1">
    <citation type="submission" date="2021-01" db="EMBL/GenBank/DDBJ databases">
        <title>Genomic Encyclopedia of Type Strains, Phase IV (KMG-IV): sequencing the most valuable type-strain genomes for metagenomic binning, comparative biology and taxonomic classification.</title>
        <authorList>
            <person name="Goeker M."/>
        </authorList>
    </citation>
    <scope>NUCLEOTIDE SEQUENCE [LARGE SCALE GENOMIC DNA]</scope>
    <source>
        <strain evidence="3 4">DSM 105453</strain>
    </source>
</reference>
<gene>
    <name evidence="3" type="ORF">JOC94_003995</name>
</gene>
<dbReference type="Proteomes" id="UP000823485">
    <property type="component" value="Unassembled WGS sequence"/>
</dbReference>
<dbReference type="InterPro" id="IPR028051">
    <property type="entry name" value="CheX-like_dom"/>
</dbReference>
<dbReference type="InterPro" id="IPR038756">
    <property type="entry name" value="CheX-like"/>
</dbReference>
<dbReference type="Gene3D" id="3.40.1550.10">
    <property type="entry name" value="CheC-like"/>
    <property type="match status" value="1"/>
</dbReference>
<keyword evidence="1" id="KW-0145">Chemotaxis</keyword>
<evidence type="ECO:0000256" key="1">
    <source>
        <dbReference type="ARBA" id="ARBA00022500"/>
    </source>
</evidence>
<protein>
    <submittedName>
        <fullName evidence="3">Chemotaxis protein CheX</fullName>
    </submittedName>
</protein>
<organism evidence="3 4">
    <name type="scientific">Siminovitchia thermophila</name>
    <dbReference type="NCBI Taxonomy" id="1245522"/>
    <lineage>
        <taxon>Bacteria</taxon>
        <taxon>Bacillati</taxon>
        <taxon>Bacillota</taxon>
        <taxon>Bacilli</taxon>
        <taxon>Bacillales</taxon>
        <taxon>Bacillaceae</taxon>
        <taxon>Siminovitchia</taxon>
    </lineage>
</organism>
<accession>A0ABS2REE9</accession>
<name>A0ABS2REE9_9BACI</name>
<dbReference type="Pfam" id="PF13690">
    <property type="entry name" value="CheX"/>
    <property type="match status" value="1"/>
</dbReference>
<dbReference type="CDD" id="cd17906">
    <property type="entry name" value="CheX"/>
    <property type="match status" value="1"/>
</dbReference>